<accession>A0ABY1BLH3</accession>
<name>A0ABY1BLH3_9PSED</name>
<gene>
    <name evidence="4" type="ORF">SAMN05216600_11591</name>
</gene>
<dbReference type="InterPro" id="IPR007450">
    <property type="entry name" value="BamE_dom"/>
</dbReference>
<proteinExistence type="predicted"/>
<comment type="caution">
    <text evidence="4">The sequence shown here is derived from an EMBL/GenBank/DDBJ whole genome shotgun (WGS) entry which is preliminary data.</text>
</comment>
<keyword evidence="1" id="KW-0732">Signal</keyword>
<reference evidence="4 5" key="1">
    <citation type="submission" date="2016-10" db="EMBL/GenBank/DDBJ databases">
        <authorList>
            <person name="Varghese N."/>
            <person name="Submissions S."/>
        </authorList>
    </citation>
    <scope>NUCLEOTIDE SEQUENCE [LARGE SCALE GENOMIC DNA]</scope>
    <source>
        <strain evidence="4 5">CIP 109853</strain>
    </source>
</reference>
<dbReference type="PROSITE" id="PS51257">
    <property type="entry name" value="PROKAR_LIPOPROTEIN"/>
    <property type="match status" value="1"/>
</dbReference>
<sequence length="117" mass="12967">MYKQSLGVVCVLATLAGCAGKPENPIDYLTYRNEPLVKQIELDMSKARVSELAGPSSSEMRRTLLPGTCNNYVLNKDGHQQPYYVSFNSADRVDGKGFMTCEQMETNARERARGNGL</sequence>
<dbReference type="NCBIfam" id="NF008423">
    <property type="entry name" value="PRK11251.1"/>
    <property type="match status" value="1"/>
</dbReference>
<evidence type="ECO:0000313" key="5">
    <source>
        <dbReference type="Proteomes" id="UP000198512"/>
    </source>
</evidence>
<evidence type="ECO:0000256" key="2">
    <source>
        <dbReference type="ARBA" id="ARBA00023136"/>
    </source>
</evidence>
<dbReference type="InterPro" id="IPR037873">
    <property type="entry name" value="BamE-like"/>
</dbReference>
<dbReference type="Gene3D" id="3.30.1450.10">
    <property type="match status" value="1"/>
</dbReference>
<dbReference type="RefSeq" id="WP_069521520.1">
    <property type="nucleotide sequence ID" value="NZ_FOFP01000015.1"/>
</dbReference>
<dbReference type="EMBL" id="FOFP01000015">
    <property type="protein sequence ID" value="SER11671.1"/>
    <property type="molecule type" value="Genomic_DNA"/>
</dbReference>
<feature type="domain" description="Outer membrane protein assembly factor BamE" evidence="3">
    <location>
        <begin position="30"/>
        <end position="96"/>
    </location>
</feature>
<organism evidence="4 5">
    <name type="scientific">Pseudomonas cuatrocienegasensis</name>
    <dbReference type="NCBI Taxonomy" id="543360"/>
    <lineage>
        <taxon>Bacteria</taxon>
        <taxon>Pseudomonadati</taxon>
        <taxon>Pseudomonadota</taxon>
        <taxon>Gammaproteobacteria</taxon>
        <taxon>Pseudomonadales</taxon>
        <taxon>Pseudomonadaceae</taxon>
        <taxon>Pseudomonas</taxon>
    </lineage>
</organism>
<keyword evidence="5" id="KW-1185">Reference proteome</keyword>
<keyword evidence="4" id="KW-0449">Lipoprotein</keyword>
<keyword evidence="2" id="KW-0472">Membrane</keyword>
<evidence type="ECO:0000313" key="4">
    <source>
        <dbReference type="EMBL" id="SER11671.1"/>
    </source>
</evidence>
<evidence type="ECO:0000259" key="3">
    <source>
        <dbReference type="Pfam" id="PF04355"/>
    </source>
</evidence>
<dbReference type="Proteomes" id="UP000198512">
    <property type="component" value="Unassembled WGS sequence"/>
</dbReference>
<evidence type="ECO:0000256" key="1">
    <source>
        <dbReference type="ARBA" id="ARBA00022729"/>
    </source>
</evidence>
<protein>
    <submittedName>
        <fullName evidence="4">Osmotically inducible lipoprotein OsmE</fullName>
    </submittedName>
</protein>
<dbReference type="Pfam" id="PF04355">
    <property type="entry name" value="BamE"/>
    <property type="match status" value="1"/>
</dbReference>